<evidence type="ECO:0000313" key="1">
    <source>
        <dbReference type="EMBL" id="TCP24355.1"/>
    </source>
</evidence>
<sequence>MMVKMKKLIQKNRKEITSKHKSLSIQFSLDGFSFCIKDISSKEPLLLSEYTFNKTLENPHLLEEKIKNIFETDKELQVEFDRITAIHQNQLVTQIPEDFFDENNLKSYLDYNIKTFSTDYITYDNLESLNAKNVYIPYVNVNNFLFQNFGEFEYKHHSTILLEHLVKNHPKDSKDSMYVNVSQKSIDIIIFKQGHFTLFNSFQYNSKEDFLYYILFVAEQLELNSESFLLHFLGNINQDFSTFALVKEYVKNVNFIEPEHDFLEESEHFFPHSNYILLS</sequence>
<organism evidence="1 2">
    <name type="scientific">Tenacibaculum skagerrakense</name>
    <dbReference type="NCBI Taxonomy" id="186571"/>
    <lineage>
        <taxon>Bacteria</taxon>
        <taxon>Pseudomonadati</taxon>
        <taxon>Bacteroidota</taxon>
        <taxon>Flavobacteriia</taxon>
        <taxon>Flavobacteriales</taxon>
        <taxon>Flavobacteriaceae</taxon>
        <taxon>Tenacibaculum</taxon>
    </lineage>
</organism>
<dbReference type="CDD" id="cd24013">
    <property type="entry name" value="ASKHA_ATPase_BT3980-like"/>
    <property type="match status" value="1"/>
</dbReference>
<protein>
    <submittedName>
        <fullName evidence="1">Uncharacterized protein DUF3822</fullName>
    </submittedName>
</protein>
<reference evidence="1 2" key="1">
    <citation type="submission" date="2019-03" db="EMBL/GenBank/DDBJ databases">
        <title>Genomic Encyclopedia of Type Strains, Phase IV (KMG-IV): sequencing the most valuable type-strain genomes for metagenomic binning, comparative biology and taxonomic classification.</title>
        <authorList>
            <person name="Goeker M."/>
        </authorList>
    </citation>
    <scope>NUCLEOTIDE SEQUENCE [LARGE SCALE GENOMIC DNA]</scope>
    <source>
        <strain evidence="1 2">DSM 14836</strain>
    </source>
</reference>
<dbReference type="Proteomes" id="UP000294564">
    <property type="component" value="Unassembled WGS sequence"/>
</dbReference>
<name>A0A4R2NSJ2_9FLAO</name>
<dbReference type="Gene3D" id="3.30.420.250">
    <property type="match status" value="1"/>
</dbReference>
<dbReference type="Pfam" id="PF12864">
    <property type="entry name" value="DUF3822"/>
    <property type="match status" value="1"/>
</dbReference>
<dbReference type="AlphaFoldDB" id="A0A4R2NSJ2"/>
<keyword evidence="2" id="KW-1185">Reference proteome</keyword>
<dbReference type="EMBL" id="SLXM01000006">
    <property type="protein sequence ID" value="TCP24355.1"/>
    <property type="molecule type" value="Genomic_DNA"/>
</dbReference>
<comment type="caution">
    <text evidence="1">The sequence shown here is derived from an EMBL/GenBank/DDBJ whole genome shotgun (WGS) entry which is preliminary data.</text>
</comment>
<dbReference type="InterPro" id="IPR024213">
    <property type="entry name" value="DUF3822"/>
</dbReference>
<accession>A0A4R2NSJ2</accession>
<dbReference type="Gene3D" id="3.30.420.260">
    <property type="match status" value="1"/>
</dbReference>
<gene>
    <name evidence="1" type="ORF">EV195_106163</name>
</gene>
<evidence type="ECO:0000313" key="2">
    <source>
        <dbReference type="Proteomes" id="UP000294564"/>
    </source>
</evidence>
<proteinExistence type="predicted"/>